<evidence type="ECO:0000259" key="5">
    <source>
        <dbReference type="Pfam" id="PF01464"/>
    </source>
</evidence>
<proteinExistence type="inferred from homology"/>
<dbReference type="InterPro" id="IPR023346">
    <property type="entry name" value="Lysozyme-like_dom_sf"/>
</dbReference>
<dbReference type="Gene3D" id="1.25.20.10">
    <property type="entry name" value="Bacterial muramidases"/>
    <property type="match status" value="1"/>
</dbReference>
<evidence type="ECO:0000256" key="4">
    <source>
        <dbReference type="SAM" id="SignalP"/>
    </source>
</evidence>
<dbReference type="PANTHER" id="PTHR37423">
    <property type="entry name" value="SOLUBLE LYTIC MUREIN TRANSGLYCOSYLASE-RELATED"/>
    <property type="match status" value="1"/>
</dbReference>
<feature type="chain" id="PRO_5046802409" evidence="4">
    <location>
        <begin position="20"/>
        <end position="651"/>
    </location>
</feature>
<comment type="similarity">
    <text evidence="2">Belongs to the virb1 family.</text>
</comment>
<evidence type="ECO:0000256" key="2">
    <source>
        <dbReference type="ARBA" id="ARBA00009387"/>
    </source>
</evidence>
<dbReference type="CDD" id="cd13401">
    <property type="entry name" value="Slt70-like"/>
    <property type="match status" value="1"/>
</dbReference>
<protein>
    <submittedName>
        <fullName evidence="6">Transglycosylase SLT domain-containing protein</fullName>
    </submittedName>
</protein>
<comment type="similarity">
    <text evidence="1">Belongs to the transglycosylase Slt family.</text>
</comment>
<reference evidence="6 7" key="1">
    <citation type="submission" date="2023-11" db="EMBL/GenBank/DDBJ databases">
        <title>Arctic aerobic anoxygenic photoheterotroph Sediminicoccus rosea KRV36 adapts its photosynthesis to long days of polar summer.</title>
        <authorList>
            <person name="Tomasch J."/>
            <person name="Kopejtka K."/>
            <person name="Bily T."/>
            <person name="Gardiner A.T."/>
            <person name="Gardian Z."/>
            <person name="Shivaramu S."/>
            <person name="Koblizek M."/>
            <person name="Engelhardt F."/>
            <person name="Kaftan D."/>
        </authorList>
    </citation>
    <scope>NUCLEOTIDE SEQUENCE [LARGE SCALE GENOMIC DNA]</scope>
    <source>
        <strain evidence="6 7">R-30</strain>
    </source>
</reference>
<dbReference type="PANTHER" id="PTHR37423:SF2">
    <property type="entry name" value="MEMBRANE-BOUND LYTIC MUREIN TRANSGLYCOSYLASE C"/>
    <property type="match status" value="1"/>
</dbReference>
<gene>
    <name evidence="6" type="ORF">R9Z33_10105</name>
</gene>
<evidence type="ECO:0000313" key="6">
    <source>
        <dbReference type="EMBL" id="WPB87214.1"/>
    </source>
</evidence>
<accession>A0ABZ0PNA1</accession>
<dbReference type="Proteomes" id="UP001305521">
    <property type="component" value="Chromosome"/>
</dbReference>
<feature type="domain" description="Transglycosylase SLT" evidence="5">
    <location>
        <begin position="495"/>
        <end position="596"/>
    </location>
</feature>
<keyword evidence="7" id="KW-1185">Reference proteome</keyword>
<dbReference type="EMBL" id="CP137852">
    <property type="protein sequence ID" value="WPB87214.1"/>
    <property type="molecule type" value="Genomic_DNA"/>
</dbReference>
<sequence>MRPFLLALGLFLLVQPAFAQPAVAQPAREAGRQALAAAQAQRWGEAQSAAAQADPLVAKMVTWMRLTQRGGAGSAAEIVGFIESASDWPSQDALARRAEELLATDPDDALALRFFTGRPARTLEGATRHVTALVNGGRAAEARAAARRAWAEDTAADASAEAAFLARAGEFLTPEEHWRRFNRLSFGRDFGAAQRVVPLLDAGRRPLAELRLAYATSSGSDPNPQLAARDAGATLERARMLRRAERDADAAAAWAAGAASQANLPPEAQRAIWTERQVLARKLMRLGNPQAAYTVAAQHGQTVAGEPRQEAEFLAGFIALRQLNEPARAMPHFQRLAEGSRSAITQARAAYWQGRAEADPARARAHFERAAGFPVTFYGQMGALALGENGAQISARINNLAIPRPTEAEARAFMSRELPRLLLALGELGEARRGRLFLLRLEDTAPSNAERLLVARLATAMGRPDQAVWVARRAGAHGAMLVEDGWPMPYPAPANSAEPAVVFAITRQESNFESEAVSTANARGLMQLLPATAQSVARRLSIPHQPAWLTSDPSHNIRLGAAYIQERLDRFGGVMPFAFAAYNAGSGRVDEWLVTYGDPRQGNVRMLDWIEMIPFGETRNYVQRVIENVAVYRAKDARAAALDHPMAQWTR</sequence>
<dbReference type="SUPFAM" id="SSF48435">
    <property type="entry name" value="Bacterial muramidases"/>
    <property type="match status" value="1"/>
</dbReference>
<evidence type="ECO:0000256" key="1">
    <source>
        <dbReference type="ARBA" id="ARBA00007734"/>
    </source>
</evidence>
<dbReference type="RefSeq" id="WP_318651168.1">
    <property type="nucleotide sequence ID" value="NZ_CP137852.1"/>
</dbReference>
<evidence type="ECO:0000256" key="3">
    <source>
        <dbReference type="ARBA" id="ARBA00022729"/>
    </source>
</evidence>
<evidence type="ECO:0000313" key="7">
    <source>
        <dbReference type="Proteomes" id="UP001305521"/>
    </source>
</evidence>
<keyword evidence="3 4" id="KW-0732">Signal</keyword>
<dbReference type="Gene3D" id="1.10.530.10">
    <property type="match status" value="1"/>
</dbReference>
<feature type="signal peptide" evidence="4">
    <location>
        <begin position="1"/>
        <end position="19"/>
    </location>
</feature>
<name>A0ABZ0PNA1_9PROT</name>
<dbReference type="InterPro" id="IPR008258">
    <property type="entry name" value="Transglycosylase_SLT_dom_1"/>
</dbReference>
<dbReference type="SUPFAM" id="SSF53955">
    <property type="entry name" value="Lysozyme-like"/>
    <property type="match status" value="1"/>
</dbReference>
<dbReference type="InterPro" id="IPR008939">
    <property type="entry name" value="Lytic_TGlycosylase_superhlx_U"/>
</dbReference>
<dbReference type="Pfam" id="PF01464">
    <property type="entry name" value="SLT"/>
    <property type="match status" value="1"/>
</dbReference>
<organism evidence="6 7">
    <name type="scientific">Sediminicoccus rosea</name>
    <dbReference type="NCBI Taxonomy" id="1225128"/>
    <lineage>
        <taxon>Bacteria</taxon>
        <taxon>Pseudomonadati</taxon>
        <taxon>Pseudomonadota</taxon>
        <taxon>Alphaproteobacteria</taxon>
        <taxon>Acetobacterales</taxon>
        <taxon>Roseomonadaceae</taxon>
        <taxon>Sediminicoccus</taxon>
    </lineage>
</organism>